<organism evidence="1 2">
    <name type="scientific">Secundilactobacillus folii</name>
    <dbReference type="NCBI Taxonomy" id="2678357"/>
    <lineage>
        <taxon>Bacteria</taxon>
        <taxon>Bacillati</taxon>
        <taxon>Bacillota</taxon>
        <taxon>Bacilli</taxon>
        <taxon>Lactobacillales</taxon>
        <taxon>Lactobacillaceae</taxon>
        <taxon>Secundilactobacillus</taxon>
    </lineage>
</organism>
<dbReference type="EMBL" id="WNJO01000005">
    <property type="protein sequence ID" value="MTV82141.1"/>
    <property type="molecule type" value="Genomic_DNA"/>
</dbReference>
<protein>
    <submittedName>
        <fullName evidence="1">Uncharacterized protein</fullName>
    </submittedName>
</protein>
<dbReference type="Proteomes" id="UP000466388">
    <property type="component" value="Unassembled WGS sequence"/>
</dbReference>
<keyword evidence="2" id="KW-1185">Reference proteome</keyword>
<dbReference type="AlphaFoldDB" id="A0A7X3C311"/>
<gene>
    <name evidence="1" type="ORF">GM612_05680</name>
</gene>
<accession>A0A7X3C311</accession>
<dbReference type="RefSeq" id="WP_155431414.1">
    <property type="nucleotide sequence ID" value="NZ_WNJO01000005.1"/>
</dbReference>
<evidence type="ECO:0000313" key="1">
    <source>
        <dbReference type="EMBL" id="MTV82141.1"/>
    </source>
</evidence>
<comment type="caution">
    <text evidence="1">The sequence shown here is derived from an EMBL/GenBank/DDBJ whole genome shotgun (WGS) entry which is preliminary data.</text>
</comment>
<name>A0A7X3C311_9LACO</name>
<sequence length="70" mass="8073">MITIYQRPDVFSEQLARQVIQHFISKKPLSTVPDNALEKTLTGGINNDWFAEKDRPIISRVLRLYGTVKD</sequence>
<evidence type="ECO:0000313" key="2">
    <source>
        <dbReference type="Proteomes" id="UP000466388"/>
    </source>
</evidence>
<reference evidence="1 2" key="1">
    <citation type="submission" date="2019-11" db="EMBL/GenBank/DDBJ databases">
        <title>Lactobacillus sp. nov. CRM56-3, isolated from fermented tea leaves.</title>
        <authorList>
            <person name="Phuengjayaem S."/>
            <person name="Tanasupawat S."/>
        </authorList>
    </citation>
    <scope>NUCLEOTIDE SEQUENCE [LARGE SCALE GENOMIC DNA]</scope>
    <source>
        <strain evidence="1 2">CRM56-3</strain>
    </source>
</reference>
<proteinExistence type="predicted"/>